<dbReference type="AlphaFoldDB" id="A0A0L6V2X6"/>
<protein>
    <submittedName>
        <fullName evidence="2">Uncharacterized protein</fullName>
    </submittedName>
</protein>
<reference evidence="2 3" key="1">
    <citation type="submission" date="2015-08" db="EMBL/GenBank/DDBJ databases">
        <title>Next Generation Sequencing and Analysis of the Genome of Puccinia sorghi L Schw, the Causal Agent of Maize Common Rust.</title>
        <authorList>
            <person name="Rochi L."/>
            <person name="Burguener G."/>
            <person name="Darino M."/>
            <person name="Turjanski A."/>
            <person name="Kreff E."/>
            <person name="Dieguez M.J."/>
            <person name="Sacco F."/>
        </authorList>
    </citation>
    <scope>NUCLEOTIDE SEQUENCE [LARGE SCALE GENOMIC DNA]</scope>
    <source>
        <strain evidence="2 3">RO10H11247</strain>
    </source>
</reference>
<comment type="caution">
    <text evidence="2">The sequence shown here is derived from an EMBL/GenBank/DDBJ whole genome shotgun (WGS) entry which is preliminary data.</text>
</comment>
<sequence>MIISYLFSSNKSFHFYVKLSMQDDFQSIPGNWTIDLKFVLTRWELVLKLREDREVITAWADDANLLLEQIGSVAHGSSKASQGIRPELSQPEAKEATNSSNSSETSSESDADDIDAPQGSGKWVDRNVLSALLEEVDSAALTNRGFQLLIESLFTLCVPLFSDALSCRRTGDTRVGPPGCGAPKVAPNNREKAFHVQGGGWHGLRHDPHIVYVSANLQTSLQDHLWAYCMECARDETLTICLMKQTAARVRGFFLEPTLRGRVTAVCSRASHEGKSSGYRQEKTYVIFAWGSVNHNDTKAPTSNLSRFNEHLSPRAVCMTVTGVPVQQISNYHLTQTVKTAIVNFCIASGYRARGHVPLLVKSTPQRWLGQVDETVCNTARSESGGWAQSIESDIRERLIWTHAKPLPYWTSTQPACSYDSNIEAVGKTRLIELVSGGSRFQELAYFSGAPWPATSPQSLAHSNHRHLSRIHLTLEPRFCKHLHSAEQFAESNLDATYLRPRTLLSINSTVLKPDIPQLPSRQCNSTFQQLCSLLLLPQQFLKRTPSLLPTSRPYGSPLLNRRPRLNLEHLLRISKWLRASGGRSGTSAFPLLLVQRYIHRLDFDFCLNLSLPSCIAPSLHFKSFPPGLRKLSFFWWNAHFQIDNCKPLCVTPVAHTYNSCMIPEHIHVLFVQPRPVIAAHCNTLIQSDEILFTLGSVSKTIPSSRLGTIRWQHYVWETEHFRQLSMSRSSSGEKQLVGHERTLFSGDSLRLSPPLGIEKGASKGLAWGSIEILLLRIFTFSTNFIEKIFYNNIKNRQFVCGGPLIQSKGLKCLSKWSRTDDSFHSSWAQFK</sequence>
<dbReference type="Proteomes" id="UP000037035">
    <property type="component" value="Unassembled WGS sequence"/>
</dbReference>
<proteinExistence type="predicted"/>
<organism evidence="2 3">
    <name type="scientific">Puccinia sorghi</name>
    <dbReference type="NCBI Taxonomy" id="27349"/>
    <lineage>
        <taxon>Eukaryota</taxon>
        <taxon>Fungi</taxon>
        <taxon>Dikarya</taxon>
        <taxon>Basidiomycota</taxon>
        <taxon>Pucciniomycotina</taxon>
        <taxon>Pucciniomycetes</taxon>
        <taxon>Pucciniales</taxon>
        <taxon>Pucciniaceae</taxon>
        <taxon>Puccinia</taxon>
    </lineage>
</organism>
<keyword evidence="3" id="KW-1185">Reference proteome</keyword>
<evidence type="ECO:0000313" key="2">
    <source>
        <dbReference type="EMBL" id="KNZ55111.1"/>
    </source>
</evidence>
<evidence type="ECO:0000313" key="3">
    <source>
        <dbReference type="Proteomes" id="UP000037035"/>
    </source>
</evidence>
<evidence type="ECO:0000256" key="1">
    <source>
        <dbReference type="SAM" id="MobiDB-lite"/>
    </source>
</evidence>
<feature type="compositionally biased region" description="Low complexity" evidence="1">
    <location>
        <begin position="96"/>
        <end position="106"/>
    </location>
</feature>
<feature type="region of interest" description="Disordered" evidence="1">
    <location>
        <begin position="78"/>
        <end position="119"/>
    </location>
</feature>
<dbReference type="EMBL" id="LAVV01007681">
    <property type="protein sequence ID" value="KNZ55111.1"/>
    <property type="molecule type" value="Genomic_DNA"/>
</dbReference>
<dbReference type="VEuPathDB" id="FungiDB:VP01_2761g1"/>
<accession>A0A0L6V2X6</accession>
<name>A0A0L6V2X6_9BASI</name>
<gene>
    <name evidence="2" type="ORF">VP01_2761g1</name>
</gene>